<gene>
    <name evidence="1" type="ORF">B0T20DRAFT_67241</name>
</gene>
<dbReference type="EMBL" id="JAUTDP010000012">
    <property type="protein sequence ID" value="KAK3391856.1"/>
    <property type="molecule type" value="Genomic_DNA"/>
</dbReference>
<keyword evidence="2" id="KW-1185">Reference proteome</keyword>
<sequence length="241" mass="26370">MGLSEQQKKKVRVFSCTRSLKKKKVESVTEPLTLTGHPCKTRRLDKGVGKLLDGEGQPGEQIRDVCLFLVVIIACSGPRSSLVRCRRFNLRAVFQVPSSSTSIHPGHCALTAGPGSFRQWSNSLTPTLETGAPTTPRATVQQWNIDKRQQHRFSPAIGSNWTIETHLLAPSSLFLYGNSKLGRPTGRRALPTVLLASLCRLPCSIPGCRPPLISRSGEQSVLDLESQRGICSLASPTPWFS</sequence>
<organism evidence="1 2">
    <name type="scientific">Sordaria brevicollis</name>
    <dbReference type="NCBI Taxonomy" id="83679"/>
    <lineage>
        <taxon>Eukaryota</taxon>
        <taxon>Fungi</taxon>
        <taxon>Dikarya</taxon>
        <taxon>Ascomycota</taxon>
        <taxon>Pezizomycotina</taxon>
        <taxon>Sordariomycetes</taxon>
        <taxon>Sordariomycetidae</taxon>
        <taxon>Sordariales</taxon>
        <taxon>Sordariaceae</taxon>
        <taxon>Sordaria</taxon>
    </lineage>
</organism>
<protein>
    <submittedName>
        <fullName evidence="1">Uncharacterized protein</fullName>
    </submittedName>
</protein>
<evidence type="ECO:0000313" key="2">
    <source>
        <dbReference type="Proteomes" id="UP001281003"/>
    </source>
</evidence>
<reference evidence="1" key="2">
    <citation type="submission" date="2023-07" db="EMBL/GenBank/DDBJ databases">
        <authorList>
            <consortium name="Lawrence Berkeley National Laboratory"/>
            <person name="Haridas S."/>
            <person name="Hensen N."/>
            <person name="Bonometti L."/>
            <person name="Westerberg I."/>
            <person name="Brannstrom I.O."/>
            <person name="Guillou S."/>
            <person name="Cros-Aarteil S."/>
            <person name="Calhoun S."/>
            <person name="Kuo A."/>
            <person name="Mondo S."/>
            <person name="Pangilinan J."/>
            <person name="Riley R."/>
            <person name="LaButti K."/>
            <person name="Andreopoulos B."/>
            <person name="Lipzen A."/>
            <person name="Chen C."/>
            <person name="Yanf M."/>
            <person name="Daum C."/>
            <person name="Ng V."/>
            <person name="Clum A."/>
            <person name="Steindorff A."/>
            <person name="Ohm R."/>
            <person name="Martin F."/>
            <person name="Silar P."/>
            <person name="Natvig D."/>
            <person name="Lalanne C."/>
            <person name="Gautier V."/>
            <person name="Ament-velasquez S.L."/>
            <person name="Kruys A."/>
            <person name="Hutchinson M.I."/>
            <person name="Powell A.J."/>
            <person name="Barry K."/>
            <person name="Miller A.N."/>
            <person name="Grigoriev I.V."/>
            <person name="Debuchy R."/>
            <person name="Gladieux P."/>
            <person name="Thoren M.H."/>
            <person name="Johannesson H."/>
        </authorList>
    </citation>
    <scope>NUCLEOTIDE SEQUENCE</scope>
    <source>
        <strain evidence="1">FGSC 1904</strain>
    </source>
</reference>
<reference evidence="1" key="1">
    <citation type="journal article" date="2023" name="Mol. Phylogenet. Evol.">
        <title>Genome-scale phylogeny and comparative genomics of the fungal order Sordariales.</title>
        <authorList>
            <person name="Hensen N."/>
            <person name="Bonometti L."/>
            <person name="Westerberg I."/>
            <person name="Brannstrom I.O."/>
            <person name="Guillou S."/>
            <person name="Cros-Aarteil S."/>
            <person name="Calhoun S."/>
            <person name="Haridas S."/>
            <person name="Kuo A."/>
            <person name="Mondo S."/>
            <person name="Pangilinan J."/>
            <person name="Riley R."/>
            <person name="LaButti K."/>
            <person name="Andreopoulos B."/>
            <person name="Lipzen A."/>
            <person name="Chen C."/>
            <person name="Yan M."/>
            <person name="Daum C."/>
            <person name="Ng V."/>
            <person name="Clum A."/>
            <person name="Steindorff A."/>
            <person name="Ohm R.A."/>
            <person name="Martin F."/>
            <person name="Silar P."/>
            <person name="Natvig D.O."/>
            <person name="Lalanne C."/>
            <person name="Gautier V."/>
            <person name="Ament-Velasquez S.L."/>
            <person name="Kruys A."/>
            <person name="Hutchinson M.I."/>
            <person name="Powell A.J."/>
            <person name="Barry K."/>
            <person name="Miller A.N."/>
            <person name="Grigoriev I.V."/>
            <person name="Debuchy R."/>
            <person name="Gladieux P."/>
            <person name="Hiltunen Thoren M."/>
            <person name="Johannesson H."/>
        </authorList>
    </citation>
    <scope>NUCLEOTIDE SEQUENCE</scope>
    <source>
        <strain evidence="1">FGSC 1904</strain>
    </source>
</reference>
<dbReference type="Proteomes" id="UP001281003">
    <property type="component" value="Unassembled WGS sequence"/>
</dbReference>
<dbReference type="AlphaFoldDB" id="A0AAE0P1W6"/>
<comment type="caution">
    <text evidence="1">The sequence shown here is derived from an EMBL/GenBank/DDBJ whole genome shotgun (WGS) entry which is preliminary data.</text>
</comment>
<proteinExistence type="predicted"/>
<evidence type="ECO:0000313" key="1">
    <source>
        <dbReference type="EMBL" id="KAK3391856.1"/>
    </source>
</evidence>
<accession>A0AAE0P1W6</accession>
<name>A0AAE0P1W6_SORBR</name>